<evidence type="ECO:0000313" key="3">
    <source>
        <dbReference type="Proteomes" id="UP000478052"/>
    </source>
</evidence>
<accession>A0A6G0W1F9</accession>
<dbReference type="Proteomes" id="UP000478052">
    <property type="component" value="Unassembled WGS sequence"/>
</dbReference>
<dbReference type="InterPro" id="IPR012337">
    <property type="entry name" value="RNaseH-like_sf"/>
</dbReference>
<feature type="non-terminal residue" evidence="2">
    <location>
        <position position="433"/>
    </location>
</feature>
<dbReference type="AlphaFoldDB" id="A0A6G0W1F9"/>
<dbReference type="OrthoDB" id="413361at2759"/>
<dbReference type="InterPro" id="IPR036397">
    <property type="entry name" value="RNaseH_sf"/>
</dbReference>
<reference evidence="2 3" key="1">
    <citation type="submission" date="2019-08" db="EMBL/GenBank/DDBJ databases">
        <title>Whole genome of Aphis craccivora.</title>
        <authorList>
            <person name="Voronova N.V."/>
            <person name="Shulinski R.S."/>
            <person name="Bandarenka Y.V."/>
            <person name="Zhorov D.G."/>
            <person name="Warner D."/>
        </authorList>
    </citation>
    <scope>NUCLEOTIDE SEQUENCE [LARGE SCALE GENOMIC DNA]</scope>
    <source>
        <strain evidence="2">180601</strain>
        <tissue evidence="2">Whole Body</tissue>
    </source>
</reference>
<dbReference type="PANTHER" id="PTHR46585:SF1">
    <property type="entry name" value="CHROMO DOMAIN-CONTAINING PROTEIN"/>
    <property type="match status" value="1"/>
</dbReference>
<dbReference type="SUPFAM" id="SSF53098">
    <property type="entry name" value="Ribonuclease H-like"/>
    <property type="match status" value="1"/>
</dbReference>
<comment type="caution">
    <text evidence="2">The sequence shown here is derived from an EMBL/GenBank/DDBJ whole genome shotgun (WGS) entry which is preliminary data.</text>
</comment>
<dbReference type="InterPro" id="IPR001584">
    <property type="entry name" value="Integrase_cat-core"/>
</dbReference>
<organism evidence="2 3">
    <name type="scientific">Aphis craccivora</name>
    <name type="common">Cowpea aphid</name>
    <dbReference type="NCBI Taxonomy" id="307492"/>
    <lineage>
        <taxon>Eukaryota</taxon>
        <taxon>Metazoa</taxon>
        <taxon>Ecdysozoa</taxon>
        <taxon>Arthropoda</taxon>
        <taxon>Hexapoda</taxon>
        <taxon>Insecta</taxon>
        <taxon>Pterygota</taxon>
        <taxon>Neoptera</taxon>
        <taxon>Paraneoptera</taxon>
        <taxon>Hemiptera</taxon>
        <taxon>Sternorrhyncha</taxon>
        <taxon>Aphidomorpha</taxon>
        <taxon>Aphidoidea</taxon>
        <taxon>Aphididae</taxon>
        <taxon>Aphidini</taxon>
        <taxon>Aphis</taxon>
        <taxon>Aphis</taxon>
    </lineage>
</organism>
<gene>
    <name evidence="2" type="ORF">FWK35_00026526</name>
</gene>
<feature type="non-terminal residue" evidence="2">
    <location>
        <position position="1"/>
    </location>
</feature>
<dbReference type="Gene3D" id="3.30.420.10">
    <property type="entry name" value="Ribonuclease H-like superfamily/Ribonuclease H"/>
    <property type="match status" value="1"/>
</dbReference>
<evidence type="ECO:0000259" key="1">
    <source>
        <dbReference type="PROSITE" id="PS50994"/>
    </source>
</evidence>
<dbReference type="PANTHER" id="PTHR46585">
    <property type="entry name" value="INTEGRASE CORE DOMAIN CONTAINING PROTEIN"/>
    <property type="match status" value="1"/>
</dbReference>
<dbReference type="PROSITE" id="PS50994">
    <property type="entry name" value="INTEGRASE"/>
    <property type="match status" value="1"/>
</dbReference>
<sequence>CFTKFAWAIALKSKTAKEVSSAISKILLKRSPKLLQLDNGKEFYDSTFDALMKKHNIHKYSTYSTMKACIVERFNRTLKEKMYREFTARGSHEWLSILPSFIKEYNNSKHRTIGMTPEQADTNPSSVVIKQRKIIDGKIKFNVGDNKPDVTHYLPMHDYYGKPIAGCFYSEELIKTNYPNDYLVEKIIQNNFSRVIDMNVFGSSQSSETKKNISNLEQSINSFSSKLDKIEHLLEENHKSIQIQEEQVEAVQLTCIQITEHMTRGEVSLQLIKETIMSSAILDMQCVLGVNNKYMIKEMSIVDTDTWATQHWIFKHSKSMEDNKSRKTNKWLERNYHQLPIEYGDIEYEELGKILISLKFTCIYIKGEQKKQVLMEYIPHVTLINIEDLGCPHLDQICDDETLPCCIFHMEFNPKQCTFYKVFAIRKWFINNS</sequence>
<feature type="domain" description="Integrase catalytic" evidence="1">
    <location>
        <begin position="1"/>
        <end position="125"/>
    </location>
</feature>
<dbReference type="GO" id="GO:0015074">
    <property type="term" value="P:DNA integration"/>
    <property type="evidence" value="ECO:0007669"/>
    <property type="project" value="InterPro"/>
</dbReference>
<name>A0A6G0W1F9_APHCR</name>
<dbReference type="GO" id="GO:0003676">
    <property type="term" value="F:nucleic acid binding"/>
    <property type="evidence" value="ECO:0007669"/>
    <property type="project" value="InterPro"/>
</dbReference>
<dbReference type="EMBL" id="VUJU01009618">
    <property type="protein sequence ID" value="KAF0718938.1"/>
    <property type="molecule type" value="Genomic_DNA"/>
</dbReference>
<proteinExistence type="predicted"/>
<protein>
    <submittedName>
        <fullName evidence="2">Integrase catalytic domain-containing protein</fullName>
    </submittedName>
</protein>
<evidence type="ECO:0000313" key="2">
    <source>
        <dbReference type="EMBL" id="KAF0718938.1"/>
    </source>
</evidence>
<keyword evidence="3" id="KW-1185">Reference proteome</keyword>